<dbReference type="InterPro" id="IPR043744">
    <property type="entry name" value="DUF5689"/>
</dbReference>
<dbReference type="STRING" id="1125876.SAMN05443292_2259"/>
<dbReference type="Pfam" id="PF18942">
    <property type="entry name" value="DUF5689"/>
    <property type="match status" value="1"/>
</dbReference>
<proteinExistence type="predicted"/>
<dbReference type="Proteomes" id="UP000198931">
    <property type="component" value="Unassembled WGS sequence"/>
</dbReference>
<keyword evidence="4" id="KW-1185">Reference proteome</keyword>
<name>A0A1I3HK49_9FLAO</name>
<gene>
    <name evidence="3" type="ORF">SAMN05443292_2259</name>
</gene>
<evidence type="ECO:0000259" key="2">
    <source>
        <dbReference type="Pfam" id="PF18942"/>
    </source>
</evidence>
<evidence type="ECO:0000313" key="3">
    <source>
        <dbReference type="EMBL" id="SFI36104.1"/>
    </source>
</evidence>
<feature type="chain" id="PRO_5011761946" description="DUF5689 domain-containing protein" evidence="1">
    <location>
        <begin position="23"/>
        <end position="280"/>
    </location>
</feature>
<feature type="signal peptide" evidence="1">
    <location>
        <begin position="1"/>
        <end position="22"/>
    </location>
</feature>
<evidence type="ECO:0000256" key="1">
    <source>
        <dbReference type="SAM" id="SignalP"/>
    </source>
</evidence>
<keyword evidence="1" id="KW-0732">Signal</keyword>
<organism evidence="3 4">
    <name type="scientific">Halpernia frigidisoli</name>
    <dbReference type="NCBI Taxonomy" id="1125876"/>
    <lineage>
        <taxon>Bacteria</taxon>
        <taxon>Pseudomonadati</taxon>
        <taxon>Bacteroidota</taxon>
        <taxon>Flavobacteriia</taxon>
        <taxon>Flavobacteriales</taxon>
        <taxon>Weeksellaceae</taxon>
        <taxon>Chryseobacterium group</taxon>
        <taxon>Halpernia</taxon>
    </lineage>
</organism>
<dbReference type="EMBL" id="FOQT01000004">
    <property type="protein sequence ID" value="SFI36104.1"/>
    <property type="molecule type" value="Genomic_DNA"/>
</dbReference>
<dbReference type="OrthoDB" id="1492759at2"/>
<reference evidence="3 4" key="1">
    <citation type="submission" date="2016-10" db="EMBL/GenBank/DDBJ databases">
        <authorList>
            <person name="de Groot N.N."/>
        </authorList>
    </citation>
    <scope>NUCLEOTIDE SEQUENCE [LARGE SCALE GENOMIC DNA]</scope>
    <source>
        <strain evidence="3 4">DSM 26000</strain>
    </source>
</reference>
<evidence type="ECO:0000313" key="4">
    <source>
        <dbReference type="Proteomes" id="UP000198931"/>
    </source>
</evidence>
<dbReference type="RefSeq" id="WP_143093379.1">
    <property type="nucleotide sequence ID" value="NZ_FOQT01000004.1"/>
</dbReference>
<protein>
    <recommendedName>
        <fullName evidence="2">DUF5689 domain-containing protein</fullName>
    </recommendedName>
</protein>
<sequence length="280" mass="30490">MKIKIYFKSFLIFIFAIPTLNSCVRNNDFQTPPLICNNRFDASTTTMAAFVATAPANATITIPATGTPVIFDAYVISSDENGNFYKTISIQDRPENPTVGLQMEVDRASNYADFPVGSHIRIKANGLVLGTDHGTIKIGSVDPVYAIGRIPASLFSRYISGVCNGSNMEIVPIVPTVVSSLSVAKNTKYLNTLVVVNNLKFAPTDLGKTYLDYVSGEGTDTDRNILDAFSNKSIIRNSAFFIGGKKSIPAGSGSIIFVVSRYNFTWQNIIRSLEDVKITN</sequence>
<accession>A0A1I3HK49</accession>
<dbReference type="AlphaFoldDB" id="A0A1I3HK49"/>
<feature type="domain" description="DUF5689" evidence="2">
    <location>
        <begin position="64"/>
        <end position="276"/>
    </location>
</feature>